<organism evidence="1 2">
    <name type="scientific">Phaeocystidibacter marisrubri</name>
    <dbReference type="NCBI Taxonomy" id="1577780"/>
    <lineage>
        <taxon>Bacteria</taxon>
        <taxon>Pseudomonadati</taxon>
        <taxon>Bacteroidota</taxon>
        <taxon>Flavobacteriia</taxon>
        <taxon>Flavobacteriales</taxon>
        <taxon>Phaeocystidibacteraceae</taxon>
        <taxon>Phaeocystidibacter</taxon>
    </lineage>
</organism>
<dbReference type="Proteomes" id="UP000484164">
    <property type="component" value="Unassembled WGS sequence"/>
</dbReference>
<keyword evidence="2" id="KW-1185">Reference proteome</keyword>
<evidence type="ECO:0000313" key="1">
    <source>
        <dbReference type="EMBL" id="KAB2815981.1"/>
    </source>
</evidence>
<sequence>MCANYYVWEGNGTAAQLFYKRWKVDSLKRSQEHLDSHHSILQNHFELVPLGTNCYEVKNLDPEDYYLSPEGFIVFTEKYHLKRGHCCQSGCKHCPYGFDKRTGTFRKK</sequence>
<protein>
    <submittedName>
        <fullName evidence="1">Uncharacterized protein</fullName>
    </submittedName>
</protein>
<evidence type="ECO:0000313" key="2">
    <source>
        <dbReference type="Proteomes" id="UP000484164"/>
    </source>
</evidence>
<accession>A0A6L3ZDT7</accession>
<dbReference type="Pfam" id="PF17653">
    <property type="entry name" value="DUF5522"/>
    <property type="match status" value="1"/>
</dbReference>
<reference evidence="1 2" key="1">
    <citation type="submission" date="2019-10" db="EMBL/GenBank/DDBJ databases">
        <title>Genome sequence of Phaeocystidibacter marisrubri JCM30614 (type strain).</title>
        <authorList>
            <person name="Bowman J.P."/>
        </authorList>
    </citation>
    <scope>NUCLEOTIDE SEQUENCE [LARGE SCALE GENOMIC DNA]</scope>
    <source>
        <strain evidence="1 2">JCM 30614</strain>
    </source>
</reference>
<dbReference type="EMBL" id="WBVQ01000002">
    <property type="protein sequence ID" value="KAB2815981.1"/>
    <property type="molecule type" value="Genomic_DNA"/>
</dbReference>
<comment type="caution">
    <text evidence="1">The sequence shown here is derived from an EMBL/GenBank/DDBJ whole genome shotgun (WGS) entry which is preliminary data.</text>
</comment>
<name>A0A6L3ZDT7_9FLAO</name>
<dbReference type="InterPro" id="IPR040807">
    <property type="entry name" value="DUF5522"/>
</dbReference>
<gene>
    <name evidence="1" type="ORF">F8C82_09800</name>
</gene>
<dbReference type="OrthoDB" id="9800168at2"/>
<dbReference type="AlphaFoldDB" id="A0A6L3ZDT7"/>
<proteinExistence type="predicted"/>